<reference evidence="7" key="1">
    <citation type="submission" date="2011-11" db="EMBL/GenBank/DDBJ databases">
        <title>Complete sequence of Desulfosporosinus orientis DSM 765.</title>
        <authorList>
            <person name="Lucas S."/>
            <person name="Han J."/>
            <person name="Lapidus A."/>
            <person name="Cheng J.-F."/>
            <person name="Goodwin L."/>
            <person name="Pitluck S."/>
            <person name="Peters L."/>
            <person name="Ovchinnikova G."/>
            <person name="Teshima H."/>
            <person name="Detter J.C."/>
            <person name="Han C."/>
            <person name="Tapia R."/>
            <person name="Land M."/>
            <person name="Hauser L."/>
            <person name="Kyrpides N."/>
            <person name="Ivanova N."/>
            <person name="Pagani I."/>
            <person name="Pester M."/>
            <person name="Spring S."/>
            <person name="Ollivier B."/>
            <person name="Rattei T."/>
            <person name="Klenk H.-P."/>
            <person name="Wagner M."/>
            <person name="Loy A."/>
            <person name="Woyke T."/>
        </authorList>
    </citation>
    <scope>NUCLEOTIDE SEQUENCE [LARGE SCALE GENOMIC DNA]</scope>
    <source>
        <strain evidence="7">ATCC 19365 / DSM 765 / NCIMB 8382 / VKM B-1628</strain>
    </source>
</reference>
<sequence length="441" mass="49051">MSNWVKEYQSKLVSPAKAVRAVRNGDWIEYTFAANTLPVLDEAFAKRIPELEDIVIVNGISTRPHAIHYADPTGKHSTWNSTHMTGIDRMYAKTRKVFYTPLKYSEAPRYCRDNKNCRVMMVQARPMDKHGFFNLGPTISHLRAAADVAEVIIVEVNEDLPYSQGGYGNNLHVSEVTYIVEGGHTGMPQIPNEEPEEVDRKIAEYVLQELRDGDCLQIGIGAMPNALGQMIAQSDLKDLGIHSEMLCDSMVDMAEAGVVTGNKKQIDQGRMTYTFAAGSQKLYDFLDNNPMCAGYPVDYVNDRVIACRNYNMVSINNAIEIDLTGQVCSESKGIRQISGAGGQLDFVDIAYHSKGGRSFICLSSTYTDSKGTIHSRINPLLSVGAVVTDTRSTVQYVATEYGIVNLKGTPIFQRAERLISIAHPDFRDELIREAHQLNLLR</sequence>
<organism evidence="6 7">
    <name type="scientific">Desulfosporosinus orientis (strain ATCC 19365 / DSM 765 / NCIMB 8382 / VKM B-1628 / Singapore I)</name>
    <name type="common">Desulfotomaculum orientis</name>
    <dbReference type="NCBI Taxonomy" id="768706"/>
    <lineage>
        <taxon>Bacteria</taxon>
        <taxon>Bacillati</taxon>
        <taxon>Bacillota</taxon>
        <taxon>Clostridia</taxon>
        <taxon>Eubacteriales</taxon>
        <taxon>Desulfitobacteriaceae</taxon>
        <taxon>Desulfosporosinus</taxon>
    </lineage>
</organism>
<dbReference type="InterPro" id="IPR046433">
    <property type="entry name" value="ActCoA_hydro"/>
</dbReference>
<evidence type="ECO:0000256" key="3">
    <source>
        <dbReference type="HAMAP-Rule" id="MF_03228"/>
    </source>
</evidence>
<dbReference type="HAMAP" id="MF_03228">
    <property type="entry name" value="But_CoA_trans"/>
    <property type="match status" value="1"/>
</dbReference>
<dbReference type="Gene3D" id="3.40.1080.10">
    <property type="entry name" value="Glutaconate Coenzyme A-transferase"/>
    <property type="match status" value="1"/>
</dbReference>
<dbReference type="EMBL" id="CP003108">
    <property type="protein sequence ID" value="AET66520.1"/>
    <property type="molecule type" value="Genomic_DNA"/>
</dbReference>
<dbReference type="InterPro" id="IPR037171">
    <property type="entry name" value="NagB/RpiA_transferase-like"/>
</dbReference>
<name>G7WAH1_DESOD</name>
<comment type="catalytic activity">
    <reaction evidence="3">
        <text>butanoate + acetyl-CoA = butanoyl-CoA + acetate</text>
        <dbReference type="Rhea" id="RHEA:30071"/>
        <dbReference type="ChEBI" id="CHEBI:17968"/>
        <dbReference type="ChEBI" id="CHEBI:30089"/>
        <dbReference type="ChEBI" id="CHEBI:57288"/>
        <dbReference type="ChEBI" id="CHEBI:57371"/>
    </reaction>
</comment>
<evidence type="ECO:0000256" key="2">
    <source>
        <dbReference type="ARBA" id="ARBA00022679"/>
    </source>
</evidence>
<dbReference type="GO" id="GO:0006084">
    <property type="term" value="P:acetyl-CoA metabolic process"/>
    <property type="evidence" value="ECO:0007669"/>
    <property type="project" value="UniProtKB-UniRule"/>
</dbReference>
<feature type="domain" description="Acetyl-CoA hydrolase/transferase C-terminal" evidence="5">
    <location>
        <begin position="278"/>
        <end position="434"/>
    </location>
</feature>
<dbReference type="GO" id="GO:0019605">
    <property type="term" value="P:butyrate metabolic process"/>
    <property type="evidence" value="ECO:0007669"/>
    <property type="project" value="UniProtKB-UniRule"/>
</dbReference>
<dbReference type="EC" id="2.8.3.-" evidence="3"/>
<evidence type="ECO:0000259" key="5">
    <source>
        <dbReference type="Pfam" id="PF13336"/>
    </source>
</evidence>
<evidence type="ECO:0000256" key="1">
    <source>
        <dbReference type="ARBA" id="ARBA00009632"/>
    </source>
</evidence>
<dbReference type="InterPro" id="IPR026888">
    <property type="entry name" value="AcetylCoA_hyd_C"/>
</dbReference>
<feature type="active site" description="5-glutamyl coenzyme A thioester intermediate" evidence="3">
    <location>
        <position position="244"/>
    </location>
</feature>
<dbReference type="GO" id="GO:0008775">
    <property type="term" value="F:acetate CoA-transferase activity"/>
    <property type="evidence" value="ECO:0007669"/>
    <property type="project" value="InterPro"/>
</dbReference>
<keyword evidence="2 3" id="KW-0808">Transferase</keyword>
<keyword evidence="7" id="KW-1185">Reference proteome</keyword>
<dbReference type="Pfam" id="PF02550">
    <property type="entry name" value="AcetylCoA_hydro"/>
    <property type="match status" value="1"/>
</dbReference>
<dbReference type="PANTHER" id="PTHR21432:SF20">
    <property type="entry name" value="ACETYL-COA HYDROLASE"/>
    <property type="match status" value="1"/>
</dbReference>
<dbReference type="InterPro" id="IPR023990">
    <property type="entry name" value="Butryl-CoA_acetate_CoA_Tfrase"/>
</dbReference>
<keyword evidence="3" id="KW-0276">Fatty acid metabolism</keyword>
<feature type="binding site" evidence="3">
    <location>
        <begin position="219"/>
        <end position="223"/>
    </location>
    <ligand>
        <name>CoA</name>
        <dbReference type="ChEBI" id="CHEBI:57287"/>
    </ligand>
</feature>
<evidence type="ECO:0000313" key="6">
    <source>
        <dbReference type="EMBL" id="AET66520.1"/>
    </source>
</evidence>
<comment type="similarity">
    <text evidence="1 3">Belongs to the acetyl-CoA hydrolase/transferase family.</text>
</comment>
<dbReference type="GO" id="GO:0005737">
    <property type="term" value="C:cytoplasm"/>
    <property type="evidence" value="ECO:0007669"/>
    <property type="project" value="UniProtKB-SubCell"/>
</dbReference>
<dbReference type="SUPFAM" id="SSF100950">
    <property type="entry name" value="NagB/RpiA/CoA transferase-like"/>
    <property type="match status" value="2"/>
</dbReference>
<gene>
    <name evidence="6" type="ordered locus">Desor_0839</name>
</gene>
<keyword evidence="6" id="KW-0378">Hydrolase</keyword>
<dbReference type="GO" id="GO:0006083">
    <property type="term" value="P:acetate metabolic process"/>
    <property type="evidence" value="ECO:0007669"/>
    <property type="project" value="InterPro"/>
</dbReference>
<proteinExistence type="inferred from homology"/>
<comment type="subcellular location">
    <subcellularLocation>
        <location evidence="3">Cytoplasm</location>
    </subcellularLocation>
</comment>
<dbReference type="Pfam" id="PF13336">
    <property type="entry name" value="AcetylCoA_hyd_C"/>
    <property type="match status" value="1"/>
</dbReference>
<comment type="pathway">
    <text evidence="3">Lipid metabolism; butanoate metabolism.</text>
</comment>
<dbReference type="eggNOG" id="COG0427">
    <property type="taxonomic scope" value="Bacteria"/>
</dbReference>
<feature type="binding site" evidence="3">
    <location>
        <position position="319"/>
    </location>
    <ligand>
        <name>CoA</name>
        <dbReference type="ChEBI" id="CHEBI:57287"/>
    </ligand>
</feature>
<dbReference type="KEGG" id="dor:Desor_0839"/>
<protein>
    <recommendedName>
        <fullName evidence="3">Probable butyrate:acetyl-CoA coenzyme A-transferase</fullName>
        <shortName evidence="3">Butyrate CoA-transferase</shortName>
        <ecNumber evidence="3">2.8.3.-</ecNumber>
    </recommendedName>
</protein>
<feature type="domain" description="Acetyl-CoA hydrolase/transferase N-terminal" evidence="4">
    <location>
        <begin position="6"/>
        <end position="182"/>
    </location>
</feature>
<keyword evidence="3" id="KW-0963">Cytoplasm</keyword>
<dbReference type="OrthoDB" id="9801795at2"/>
<dbReference type="PANTHER" id="PTHR21432">
    <property type="entry name" value="ACETYL-COA HYDROLASE-RELATED"/>
    <property type="match status" value="1"/>
</dbReference>
<dbReference type="UniPathway" id="UPA00863"/>
<dbReference type="AlphaFoldDB" id="G7WAH1"/>
<dbReference type="Gene3D" id="3.40.1080.20">
    <property type="entry name" value="Acetyl-CoA hydrolase/transferase C-terminal domain"/>
    <property type="match status" value="1"/>
</dbReference>
<dbReference type="STRING" id="768706.Desor_0839"/>
<dbReference type="PATRIC" id="fig|768706.3.peg.808"/>
<accession>G7WAH1</accession>
<dbReference type="InterPro" id="IPR003702">
    <property type="entry name" value="ActCoA_hydro_N"/>
</dbReference>
<dbReference type="HOGENOM" id="CLU_030703_1_0_9"/>
<dbReference type="RefSeq" id="WP_014183345.1">
    <property type="nucleotide sequence ID" value="NC_016584.1"/>
</dbReference>
<dbReference type="InterPro" id="IPR038460">
    <property type="entry name" value="AcetylCoA_hyd_C_sf"/>
</dbReference>
<comment type="function">
    <text evidence="3">Coenzyme A-transferase that converts butyrate to butyryl-CoA.</text>
</comment>
<feature type="binding site" evidence="3">
    <location>
        <position position="342"/>
    </location>
    <ligand>
        <name>CoA</name>
        <dbReference type="ChEBI" id="CHEBI:57287"/>
    </ligand>
</feature>
<reference evidence="6 7" key="2">
    <citation type="journal article" date="2012" name="J. Bacteriol.">
        <title>Complete genome sequences of Desulfosporosinus orientis DSM765T, Desulfosporosinus youngiae DSM17734T, Desulfosporosinus meridiei DSM13257T, and Desulfosporosinus acidiphilus DSM22704T.</title>
        <authorList>
            <person name="Pester M."/>
            <person name="Brambilla E."/>
            <person name="Alazard D."/>
            <person name="Rattei T."/>
            <person name="Weinmaier T."/>
            <person name="Han J."/>
            <person name="Lucas S."/>
            <person name="Lapidus A."/>
            <person name="Cheng J.F."/>
            <person name="Goodwin L."/>
            <person name="Pitluck S."/>
            <person name="Peters L."/>
            <person name="Ovchinnikova G."/>
            <person name="Teshima H."/>
            <person name="Detter J.C."/>
            <person name="Han C.S."/>
            <person name="Tapia R."/>
            <person name="Land M.L."/>
            <person name="Hauser L."/>
            <person name="Kyrpides N.C."/>
            <person name="Ivanova N.N."/>
            <person name="Pagani I."/>
            <person name="Huntmann M."/>
            <person name="Wei C.L."/>
            <person name="Davenport K.W."/>
            <person name="Daligault H."/>
            <person name="Chain P.S."/>
            <person name="Chen A."/>
            <person name="Mavromatis K."/>
            <person name="Markowitz V."/>
            <person name="Szeto E."/>
            <person name="Mikhailova N."/>
            <person name="Pati A."/>
            <person name="Wagner M."/>
            <person name="Woyke T."/>
            <person name="Ollivier B."/>
            <person name="Klenk H.P."/>
            <person name="Spring S."/>
            <person name="Loy A."/>
        </authorList>
    </citation>
    <scope>NUCLEOTIDE SEQUENCE [LARGE SCALE GENOMIC DNA]</scope>
    <source>
        <strain evidence="7">ATCC 19365 / DSM 765 / NCIMB 8382 / VKM B-1628</strain>
    </source>
</reference>
<dbReference type="Gene3D" id="3.30.750.70">
    <property type="entry name" value="4-hydroxybutyrate coenzyme like domains"/>
    <property type="match status" value="1"/>
</dbReference>
<evidence type="ECO:0000313" key="7">
    <source>
        <dbReference type="Proteomes" id="UP000006346"/>
    </source>
</evidence>
<dbReference type="Proteomes" id="UP000006346">
    <property type="component" value="Chromosome"/>
</dbReference>
<dbReference type="GO" id="GO:0016787">
    <property type="term" value="F:hydrolase activity"/>
    <property type="evidence" value="ECO:0007669"/>
    <property type="project" value="UniProtKB-KW"/>
</dbReference>
<evidence type="ECO:0000259" key="4">
    <source>
        <dbReference type="Pfam" id="PF02550"/>
    </source>
</evidence>
<keyword evidence="3" id="KW-0443">Lipid metabolism</keyword>